<feature type="region of interest" description="Disordered" evidence="1">
    <location>
        <begin position="1"/>
        <end position="32"/>
    </location>
</feature>
<dbReference type="STRING" id="1290391.M7ULY3"/>
<reference evidence="3" key="1">
    <citation type="journal article" date="2013" name="Genome Announc.">
        <title>Draft genome sequence of Botrytis cinerea BcDW1, inoculum for noble rot of grape berries.</title>
        <authorList>
            <person name="Blanco-Ulate B."/>
            <person name="Allen G."/>
            <person name="Powell A.L."/>
            <person name="Cantu D."/>
        </authorList>
    </citation>
    <scope>NUCLEOTIDE SEQUENCE [LARGE SCALE GENOMIC DNA]</scope>
    <source>
        <strain evidence="3">BcDW1</strain>
    </source>
</reference>
<feature type="region of interest" description="Disordered" evidence="1">
    <location>
        <begin position="89"/>
        <end position="133"/>
    </location>
</feature>
<accession>M7ULY3</accession>
<feature type="compositionally biased region" description="Basic and acidic residues" evidence="1">
    <location>
        <begin position="15"/>
        <end position="32"/>
    </location>
</feature>
<dbReference type="OrthoDB" id="10248435at2759"/>
<gene>
    <name evidence="2" type="ORF">BcDW1_6736</name>
</gene>
<dbReference type="HOGENOM" id="CLU_1906420_0_0_1"/>
<evidence type="ECO:0000313" key="3">
    <source>
        <dbReference type="Proteomes" id="UP000012045"/>
    </source>
</evidence>
<evidence type="ECO:0000313" key="2">
    <source>
        <dbReference type="EMBL" id="EMR84637.1"/>
    </source>
</evidence>
<name>M7ULY3_BOTF1</name>
<evidence type="ECO:0000256" key="1">
    <source>
        <dbReference type="SAM" id="MobiDB-lite"/>
    </source>
</evidence>
<organism evidence="2 3">
    <name type="scientific">Botryotinia fuckeliana (strain BcDW1)</name>
    <name type="common">Noble rot fungus</name>
    <name type="synonym">Botrytis cinerea</name>
    <dbReference type="NCBI Taxonomy" id="1290391"/>
    <lineage>
        <taxon>Eukaryota</taxon>
        <taxon>Fungi</taxon>
        <taxon>Dikarya</taxon>
        <taxon>Ascomycota</taxon>
        <taxon>Pezizomycotina</taxon>
        <taxon>Leotiomycetes</taxon>
        <taxon>Helotiales</taxon>
        <taxon>Sclerotiniaceae</taxon>
        <taxon>Botrytis</taxon>
    </lineage>
</organism>
<dbReference type="EMBL" id="KB707939">
    <property type="protein sequence ID" value="EMR84637.1"/>
    <property type="molecule type" value="Genomic_DNA"/>
</dbReference>
<sequence length="133" mass="15032">MSQLSAPKENGSRTNTKDKTKDKTKIKSKIKTKDMTKIKTKNNTQLSKALDSEMSPQINNLQSFDPFAEAGDVDLKQAKKIHVRAQLKDELNSAETERESNIGSPPSKDFPKSLKRRRSFNTSRKLSRARVVL</sequence>
<protein>
    <submittedName>
        <fullName evidence="2">Uncharacterized protein</fullName>
    </submittedName>
</protein>
<proteinExistence type="predicted"/>
<feature type="compositionally biased region" description="Basic and acidic residues" evidence="1">
    <location>
        <begin position="89"/>
        <end position="100"/>
    </location>
</feature>
<dbReference type="AlphaFoldDB" id="M7ULY3"/>
<dbReference type="Proteomes" id="UP000012045">
    <property type="component" value="Unassembled WGS sequence"/>
</dbReference>